<evidence type="ECO:0000313" key="2">
    <source>
        <dbReference type="EMBL" id="WMT06756.1"/>
    </source>
</evidence>
<dbReference type="EMBL" id="CP101873">
    <property type="protein sequence ID" value="WMT06756.1"/>
    <property type="molecule type" value="Genomic_DNA"/>
</dbReference>
<proteinExistence type="predicted"/>
<dbReference type="GeneID" id="39863013"/>
<feature type="region of interest" description="Disordered" evidence="1">
    <location>
        <begin position="176"/>
        <end position="207"/>
    </location>
</feature>
<sequence length="207" mass="21961">MAPQRRAVLAGGLALTTALAGCANRGGLGSDGTGAESSGPSGTVSEPPVSTPRNPDNGPVVVDADGHDDRQFVREFVGTADRAASLEFADAVPDDHVDATRTFLEETDFDEATVFVTERGIASCSRYRLRSVSWSPGRVEFEYCSELRAPDETCVAGRRETLGLFVRIPAVLERDLTGTDSSGPSSCRSGERDWETIDGNDSEASDT</sequence>
<evidence type="ECO:0000313" key="3">
    <source>
        <dbReference type="Proteomes" id="UP001224926"/>
    </source>
</evidence>
<evidence type="ECO:0008006" key="4">
    <source>
        <dbReference type="Google" id="ProtNLM"/>
    </source>
</evidence>
<feature type="region of interest" description="Disordered" evidence="1">
    <location>
        <begin position="25"/>
        <end position="65"/>
    </location>
</feature>
<dbReference type="GeneID" id="84215346"/>
<name>A0AAF0P9A1_9EURY</name>
<keyword evidence="3" id="KW-1185">Reference proteome</keyword>
<accession>A0AAF0P9A1</accession>
<feature type="compositionally biased region" description="Acidic residues" evidence="1">
    <location>
        <begin position="196"/>
        <end position="207"/>
    </location>
</feature>
<dbReference type="Proteomes" id="UP001224926">
    <property type="component" value="Chromosome"/>
</dbReference>
<feature type="compositionally biased region" description="Polar residues" evidence="1">
    <location>
        <begin position="178"/>
        <end position="188"/>
    </location>
</feature>
<protein>
    <recommendedName>
        <fullName evidence="4">Lipoprotein</fullName>
    </recommendedName>
</protein>
<evidence type="ECO:0000256" key="1">
    <source>
        <dbReference type="SAM" id="MobiDB-lite"/>
    </source>
</evidence>
<dbReference type="RefSeq" id="WP_049966180.1">
    <property type="nucleotide sequence ID" value="NZ_CP101873.1"/>
</dbReference>
<reference evidence="2 3" key="1">
    <citation type="submission" date="2022-07" db="EMBL/GenBank/DDBJ databases">
        <title>Two temperate virus in Haloterrigena jeotgali A29.</title>
        <authorList>
            <person name="Deng X."/>
        </authorList>
    </citation>
    <scope>NUCLEOTIDE SEQUENCE [LARGE SCALE GENOMIC DNA]</scope>
    <source>
        <strain evidence="2 3">A29</strain>
    </source>
</reference>
<gene>
    <name evidence="2" type="ORF">NP511_15355</name>
</gene>
<dbReference type="AlphaFoldDB" id="A0AAF0P9A1"/>
<feature type="compositionally biased region" description="Polar residues" evidence="1">
    <location>
        <begin position="35"/>
        <end position="44"/>
    </location>
</feature>
<dbReference type="PROSITE" id="PS51257">
    <property type="entry name" value="PROKAR_LIPOPROTEIN"/>
    <property type="match status" value="1"/>
</dbReference>
<organism evidence="2 3">
    <name type="scientific">Natrinema thermotolerans</name>
    <dbReference type="NCBI Taxonomy" id="121872"/>
    <lineage>
        <taxon>Archaea</taxon>
        <taxon>Methanobacteriati</taxon>
        <taxon>Methanobacteriota</taxon>
        <taxon>Stenosarchaea group</taxon>
        <taxon>Halobacteria</taxon>
        <taxon>Halobacteriales</taxon>
        <taxon>Natrialbaceae</taxon>
        <taxon>Natrinema</taxon>
    </lineage>
</organism>